<protein>
    <submittedName>
        <fullName evidence="1">Amino acid synthesis family protein</fullName>
    </submittedName>
</protein>
<organism evidence="1 2">
    <name type="scientific">Pseudarthrobacter quantipunctorum</name>
    <dbReference type="NCBI Taxonomy" id="3128980"/>
    <lineage>
        <taxon>Bacteria</taxon>
        <taxon>Bacillati</taxon>
        <taxon>Actinomycetota</taxon>
        <taxon>Actinomycetes</taxon>
        <taxon>Micrococcales</taxon>
        <taxon>Micrococcaceae</taxon>
        <taxon>Pseudarthrobacter</taxon>
    </lineage>
</organism>
<sequence length="225" mass="23692">MPDTALTSLSAGATDLDQAHLMEELARQVGVRKITVLTEELLRDGQGSLPSSVIRAAAAAIVRNPWAGSPVSNDLAPETERIAPVLAKVLTDRLTAALGGAGEIEAFGKSAVVGLKGEVEHAAALIHTPFFGNLVREFLEGTSILSFSDDRAEPGTSIAVPMWHKEAASTRSHYQTLTLSLSDAPHPDEIVVIAAASTGSRPHPRIGDRTTDRPVTAEILEGILP</sequence>
<evidence type="ECO:0000313" key="2">
    <source>
        <dbReference type="Proteomes" id="UP001623384"/>
    </source>
</evidence>
<keyword evidence="2" id="KW-1185">Reference proteome</keyword>
<evidence type="ECO:0000313" key="1">
    <source>
        <dbReference type="EMBL" id="WXK93519.1"/>
    </source>
</evidence>
<reference evidence="1 2" key="1">
    <citation type="submission" date="2024-03" db="EMBL/GenBank/DDBJ databases">
        <title>Rhodococcus navarretei sp. nov. and Pseudarthrobacter quantumdoti sp. nov., two new species with the ability to biosynthesize Quantum Dots isolated from soil samples at Union Glacier, Antarctica.</title>
        <authorList>
            <person name="Vargas M."/>
        </authorList>
    </citation>
    <scope>NUCLEOTIDE SEQUENCE [LARGE SCALE GENOMIC DNA]</scope>
    <source>
        <strain evidence="1 2">RC-2-3</strain>
    </source>
</reference>
<gene>
    <name evidence="1" type="ORF">WHH00_01600</name>
</gene>
<dbReference type="Proteomes" id="UP001623384">
    <property type="component" value="Chromosome"/>
</dbReference>
<dbReference type="Gene3D" id="3.30.1330.110">
    <property type="entry name" value="BB2672"/>
    <property type="match status" value="1"/>
</dbReference>
<dbReference type="Pfam" id="PF06684">
    <property type="entry name" value="AA_synth"/>
    <property type="match status" value="1"/>
</dbReference>
<dbReference type="InterPro" id="IPR009569">
    <property type="entry name" value="AA_synth_put"/>
</dbReference>
<accession>A0ABZ2R6L0</accession>
<proteinExistence type="predicted"/>
<dbReference type="SUPFAM" id="SSF160519">
    <property type="entry name" value="BB2672-like"/>
    <property type="match status" value="1"/>
</dbReference>
<dbReference type="EMBL" id="CP148033">
    <property type="protein sequence ID" value="WXK93519.1"/>
    <property type="molecule type" value="Genomic_DNA"/>
</dbReference>
<dbReference type="InterPro" id="IPR035936">
    <property type="entry name" value="BB2672"/>
</dbReference>
<dbReference type="RefSeq" id="WP_406635945.1">
    <property type="nucleotide sequence ID" value="NZ_CP148033.1"/>
</dbReference>
<name>A0ABZ2R6L0_9MICC</name>